<keyword evidence="1" id="KW-0472">Membrane</keyword>
<dbReference type="PANTHER" id="PTHR36513">
    <property type="entry name" value="ABC TRANSMEMBRANE TYPE-1 DOMAIN-CONTAINING PROTEIN"/>
    <property type="match status" value="1"/>
</dbReference>
<gene>
    <name evidence="1" type="ORF">TSPGSL018_3492</name>
</gene>
<proteinExistence type="predicted"/>
<dbReference type="PANTHER" id="PTHR36513:SF1">
    <property type="entry name" value="TRANSMEMBRANE PROTEIN"/>
    <property type="match status" value="1"/>
</dbReference>
<dbReference type="InterPro" id="IPR010297">
    <property type="entry name" value="DUF900_hydrolase"/>
</dbReference>
<organism evidence="1">
    <name type="scientific">Tetraselmis sp. GSL018</name>
    <dbReference type="NCBI Taxonomy" id="582737"/>
    <lineage>
        <taxon>Eukaryota</taxon>
        <taxon>Viridiplantae</taxon>
        <taxon>Chlorophyta</taxon>
        <taxon>core chlorophytes</taxon>
        <taxon>Chlorodendrophyceae</taxon>
        <taxon>Chlorodendrales</taxon>
        <taxon>Chlorodendraceae</taxon>
        <taxon>Tetraselmis</taxon>
    </lineage>
</organism>
<sequence>MGTVQQVLHKRFERFLYEERLQVKGWTPQQGGSGSEALIHIHGYNSATQHGIKNIAQLWSLASFPGYIKPIVFSWPTGKLFAYPWAQTKGAESVEVAKALRDLIISLAASGVRDFHFQTHSMGARLLMFALPYVQDLFDPQYLKQPATKDDLPHVPTLHELELTPSEYSGRLRLVNVVLMNPEYGLHQFVKTRSKLLERICDITTVYGDLKDTALTFSYVMNNMQNRFMKHHSNSWLPREVTASQPCRCIWKQRDTCLGLHIYDVKDEEGKPALLDMIDCTFLESNVQGGRHNAFTLNRSVIEDIYDVVVNRRPAIQRGNRLEPRGGNVFSFLVAPSHVVAP</sequence>
<accession>A0A061RFK2</accession>
<dbReference type="AlphaFoldDB" id="A0A061RFK2"/>
<name>A0A061RFK2_9CHLO</name>
<evidence type="ECO:0000313" key="1">
    <source>
        <dbReference type="EMBL" id="JAC70733.1"/>
    </source>
</evidence>
<reference evidence="1" key="1">
    <citation type="submission" date="2014-05" db="EMBL/GenBank/DDBJ databases">
        <title>The transcriptome of the halophilic microalga Tetraselmis sp. GSL018 isolated from the Great Salt Lake, Utah.</title>
        <authorList>
            <person name="Jinkerson R.E."/>
            <person name="D'Adamo S."/>
            <person name="Posewitz M.C."/>
        </authorList>
    </citation>
    <scope>NUCLEOTIDE SEQUENCE</scope>
    <source>
        <strain evidence="1">GSL018</strain>
    </source>
</reference>
<keyword evidence="1" id="KW-0812">Transmembrane</keyword>
<dbReference type="Pfam" id="PF05990">
    <property type="entry name" value="DUF900"/>
    <property type="match status" value="1"/>
</dbReference>
<dbReference type="EMBL" id="GBEZ01015430">
    <property type="protein sequence ID" value="JAC70733.1"/>
    <property type="molecule type" value="Transcribed_RNA"/>
</dbReference>
<protein>
    <submittedName>
        <fullName evidence="1">Transmembrane protein</fullName>
    </submittedName>
</protein>